<evidence type="ECO:0000313" key="1">
    <source>
        <dbReference type="EMBL" id="QNO53566.1"/>
    </source>
</evidence>
<name>A0A7G9YZY2_9EURY</name>
<accession>A0A7G9YZY2</accession>
<dbReference type="EMBL" id="MT631546">
    <property type="protein sequence ID" value="QNO53566.1"/>
    <property type="molecule type" value="Genomic_DNA"/>
</dbReference>
<dbReference type="AlphaFoldDB" id="A0A7G9YZY2"/>
<reference evidence="1" key="1">
    <citation type="submission" date="2020-06" db="EMBL/GenBank/DDBJ databases">
        <title>Unique genomic features of the anaerobic methanotrophic archaea.</title>
        <authorList>
            <person name="Chadwick G.L."/>
            <person name="Skennerton C.T."/>
            <person name="Laso-Perez R."/>
            <person name="Leu A.O."/>
            <person name="Speth D.R."/>
            <person name="Yu H."/>
            <person name="Morgan-Lang C."/>
            <person name="Hatzenpichler R."/>
            <person name="Goudeau D."/>
            <person name="Malmstrom R."/>
            <person name="Brazelton W.J."/>
            <person name="Woyke T."/>
            <person name="Hallam S.J."/>
            <person name="Tyson G.W."/>
            <person name="Wegener G."/>
            <person name="Boetius A."/>
            <person name="Orphan V."/>
        </authorList>
    </citation>
    <scope>NUCLEOTIDE SEQUENCE</scope>
</reference>
<sequence length="51" mass="6175">MNDLLKLISGGENEGLERLSNNYQTTNRYYFLHRYKKQFFFFNTPSLYSQS</sequence>
<gene>
    <name evidence="1" type="ORF">BBDCAPAO_00003</name>
</gene>
<proteinExistence type="predicted"/>
<organism evidence="1">
    <name type="scientific">Candidatus Methanophagaceae archaeon ANME-1 ERB6</name>
    <dbReference type="NCBI Taxonomy" id="2759912"/>
    <lineage>
        <taxon>Archaea</taxon>
        <taxon>Methanobacteriati</taxon>
        <taxon>Methanobacteriota</taxon>
        <taxon>Stenosarchaea group</taxon>
        <taxon>Methanomicrobia</taxon>
        <taxon>Candidatus Methanophagales</taxon>
        <taxon>Candidatus Methanophagaceae</taxon>
    </lineage>
</organism>
<protein>
    <submittedName>
        <fullName evidence="1">Uncharacterized protein</fullName>
    </submittedName>
</protein>